<reference evidence="2" key="1">
    <citation type="journal article" date="2020" name="Stud. Mycol.">
        <title>101 Dothideomycetes genomes: a test case for predicting lifestyles and emergence of pathogens.</title>
        <authorList>
            <person name="Haridas S."/>
            <person name="Albert R."/>
            <person name="Binder M."/>
            <person name="Bloem J."/>
            <person name="Labutti K."/>
            <person name="Salamov A."/>
            <person name="Andreopoulos B."/>
            <person name="Baker S."/>
            <person name="Barry K."/>
            <person name="Bills G."/>
            <person name="Bluhm B."/>
            <person name="Cannon C."/>
            <person name="Castanera R."/>
            <person name="Culley D."/>
            <person name="Daum C."/>
            <person name="Ezra D."/>
            <person name="Gonzalez J."/>
            <person name="Henrissat B."/>
            <person name="Kuo A."/>
            <person name="Liang C."/>
            <person name="Lipzen A."/>
            <person name="Lutzoni F."/>
            <person name="Magnuson J."/>
            <person name="Mondo S."/>
            <person name="Nolan M."/>
            <person name="Ohm R."/>
            <person name="Pangilinan J."/>
            <person name="Park H.-J."/>
            <person name="Ramirez L."/>
            <person name="Alfaro M."/>
            <person name="Sun H."/>
            <person name="Tritt A."/>
            <person name="Yoshinaga Y."/>
            <person name="Zwiers L.-H."/>
            <person name="Turgeon B."/>
            <person name="Goodwin S."/>
            <person name="Spatafora J."/>
            <person name="Crous P."/>
            <person name="Grigoriev I."/>
        </authorList>
    </citation>
    <scope>NUCLEOTIDE SEQUENCE</scope>
    <source>
        <strain evidence="2">CBS 262.69</strain>
    </source>
</reference>
<proteinExistence type="predicted"/>
<sequence>MASHTIPLLCNICPKKPTFSDVSHLLTHIASKGHLSHYYKLKVRSGSEAEARVQLNIYDQWYEQWGVEQLMSDRMSLKEKKRPRTRLALVLTGEAPSRTPSSSYSVQQAAPQRTQSRVTTNSRPTPSGKPSPLPSFFDPRLVDPVIKTERHATPPLQTVNPNIPLQYQPSRLSQSMQNNPYLANGGGFGFSATNRPDSGRRTPLTARELYIYGDPTPQQSLLDTVGDTAECDDGNDDETFIKTPSPPIADEETCGETDASRLKGVFWPGMSIFDSATLDARRRRNQKKDASIVEQLEINSQVVEADERVFTPRGTLKKIKRISGMVDEDSSPMGSPTEEFRATYIDVELPSRRPSTDVKQDYDPYEGGFDELDQLYSARFKRRRFSGWEDSAVGVGLLEQDSVDRGFGPQMGMEYLQRGFDYGKERPGPQMTTGQQGFSNAFERTDAPAKSDCYFGYPQSQQQHQSTGAQTTNGMASLLNAVGSSSTSAFQSAPTTPHHSGQQNHNMVPSYPTNANTLYPPWQHSTGVPAYNQHYPSNSQAGQHPFSTSAPHNPYGLGSVPTQGAGSMPPISDYALPNNGFWFIDAESTADGSAALHPDLTDPRLTTGMVTGPVATNTGSGRAIKADIPSEGVALEDNDDLTITAPPTPL</sequence>
<feature type="compositionally biased region" description="Polar residues" evidence="1">
    <location>
        <begin position="98"/>
        <end position="125"/>
    </location>
</feature>
<name>A0A6G1IAF6_9PEZI</name>
<feature type="region of interest" description="Disordered" evidence="1">
    <location>
        <begin position="91"/>
        <end position="137"/>
    </location>
</feature>
<accession>A0A6G1IAF6</accession>
<organism evidence="2 3">
    <name type="scientific">Trichodelitschia bisporula</name>
    <dbReference type="NCBI Taxonomy" id="703511"/>
    <lineage>
        <taxon>Eukaryota</taxon>
        <taxon>Fungi</taxon>
        <taxon>Dikarya</taxon>
        <taxon>Ascomycota</taxon>
        <taxon>Pezizomycotina</taxon>
        <taxon>Dothideomycetes</taxon>
        <taxon>Dothideomycetes incertae sedis</taxon>
        <taxon>Phaeotrichales</taxon>
        <taxon>Phaeotrichaceae</taxon>
        <taxon>Trichodelitschia</taxon>
    </lineage>
</organism>
<evidence type="ECO:0000313" key="3">
    <source>
        <dbReference type="Proteomes" id="UP000799640"/>
    </source>
</evidence>
<gene>
    <name evidence="2" type="ORF">EJ06DRAFT_518109</name>
</gene>
<protein>
    <submittedName>
        <fullName evidence="2">Uncharacterized protein</fullName>
    </submittedName>
</protein>
<evidence type="ECO:0000256" key="1">
    <source>
        <dbReference type="SAM" id="MobiDB-lite"/>
    </source>
</evidence>
<feature type="compositionally biased region" description="Polar residues" evidence="1">
    <location>
        <begin position="536"/>
        <end position="551"/>
    </location>
</feature>
<dbReference type="Proteomes" id="UP000799640">
    <property type="component" value="Unassembled WGS sequence"/>
</dbReference>
<feature type="region of interest" description="Disordered" evidence="1">
    <location>
        <begin position="485"/>
        <end position="504"/>
    </location>
</feature>
<dbReference type="OrthoDB" id="5428259at2759"/>
<dbReference type="EMBL" id="ML996687">
    <property type="protein sequence ID" value="KAF2405049.1"/>
    <property type="molecule type" value="Genomic_DNA"/>
</dbReference>
<feature type="region of interest" description="Disordered" evidence="1">
    <location>
        <begin position="536"/>
        <end position="555"/>
    </location>
</feature>
<evidence type="ECO:0000313" key="2">
    <source>
        <dbReference type="EMBL" id="KAF2405049.1"/>
    </source>
</evidence>
<keyword evidence="3" id="KW-1185">Reference proteome</keyword>
<dbReference type="AlphaFoldDB" id="A0A6G1IAF6"/>